<dbReference type="eggNOG" id="ENOG5032HHA">
    <property type="taxonomic scope" value="Bacteria"/>
</dbReference>
<comment type="caution">
    <text evidence="1">The sequence shown here is derived from an EMBL/GenBank/DDBJ whole genome shotgun (WGS) entry which is preliminary data.</text>
</comment>
<protein>
    <submittedName>
        <fullName evidence="1">Uncharacterized protein</fullName>
    </submittedName>
</protein>
<dbReference type="Proteomes" id="UP000018004">
    <property type="component" value="Unassembled WGS sequence"/>
</dbReference>
<reference evidence="1 2" key="1">
    <citation type="submission" date="2013-08" db="EMBL/GenBank/DDBJ databases">
        <title>Flavobacterium limnosediminis JC2902 genome sequencing.</title>
        <authorList>
            <person name="Lee K."/>
            <person name="Yi H."/>
            <person name="Park S."/>
            <person name="Chun J."/>
        </authorList>
    </citation>
    <scope>NUCLEOTIDE SEQUENCE [LARGE SCALE GENOMIC DNA]</scope>
    <source>
        <strain evidence="1 2">JC2902</strain>
    </source>
</reference>
<organism evidence="1 2">
    <name type="scientific">Flavobacterium limnosediminis JC2902</name>
    <dbReference type="NCBI Taxonomy" id="1341181"/>
    <lineage>
        <taxon>Bacteria</taxon>
        <taxon>Pseudomonadati</taxon>
        <taxon>Bacteroidota</taxon>
        <taxon>Flavobacteriia</taxon>
        <taxon>Flavobacteriales</taxon>
        <taxon>Flavobacteriaceae</taxon>
        <taxon>Flavobacterium</taxon>
    </lineage>
</organism>
<name>V6SP21_9FLAO</name>
<dbReference type="STRING" id="1341181.FLJC2902T_17220"/>
<keyword evidence="2" id="KW-1185">Reference proteome</keyword>
<evidence type="ECO:0000313" key="2">
    <source>
        <dbReference type="Proteomes" id="UP000018004"/>
    </source>
</evidence>
<dbReference type="AlphaFoldDB" id="V6SP21"/>
<sequence>MTMLKTIPIQEVGKRPTLHRLPILLQQPVDQVTNYLCVAAVEYQEDTNKNYITFHFDEYLQMEIKAILAIFATFQFRISFLNHNPAQRFLKISVVPSKALLN</sequence>
<gene>
    <name evidence="1" type="ORF">FLJC2902T_17220</name>
</gene>
<dbReference type="PATRIC" id="fig|1341181.4.peg.1696"/>
<dbReference type="RefSeq" id="WP_023579354.1">
    <property type="nucleotide sequence ID" value="NZ_AVGG01000007.1"/>
</dbReference>
<dbReference type="OrthoDB" id="9931045at2"/>
<evidence type="ECO:0000313" key="1">
    <source>
        <dbReference type="EMBL" id="ESU28371.1"/>
    </source>
</evidence>
<dbReference type="EMBL" id="AVGG01000007">
    <property type="protein sequence ID" value="ESU28371.1"/>
    <property type="molecule type" value="Genomic_DNA"/>
</dbReference>
<proteinExistence type="predicted"/>
<accession>V6SP21</accession>